<evidence type="ECO:0000313" key="3">
    <source>
        <dbReference type="Proteomes" id="UP001221898"/>
    </source>
</evidence>
<feature type="region of interest" description="Disordered" evidence="1">
    <location>
        <begin position="39"/>
        <end position="82"/>
    </location>
</feature>
<reference evidence="2" key="1">
    <citation type="journal article" date="2023" name="Science">
        <title>Genome structures resolve the early diversification of teleost fishes.</title>
        <authorList>
            <person name="Parey E."/>
            <person name="Louis A."/>
            <person name="Montfort J."/>
            <person name="Bouchez O."/>
            <person name="Roques C."/>
            <person name="Iampietro C."/>
            <person name="Lluch J."/>
            <person name="Castinel A."/>
            <person name="Donnadieu C."/>
            <person name="Desvignes T."/>
            <person name="Floi Bucao C."/>
            <person name="Jouanno E."/>
            <person name="Wen M."/>
            <person name="Mejri S."/>
            <person name="Dirks R."/>
            <person name="Jansen H."/>
            <person name="Henkel C."/>
            <person name="Chen W.J."/>
            <person name="Zahm M."/>
            <person name="Cabau C."/>
            <person name="Klopp C."/>
            <person name="Thompson A.W."/>
            <person name="Robinson-Rechavi M."/>
            <person name="Braasch I."/>
            <person name="Lecointre G."/>
            <person name="Bobe J."/>
            <person name="Postlethwait J.H."/>
            <person name="Berthelot C."/>
            <person name="Roest Crollius H."/>
            <person name="Guiguen Y."/>
        </authorList>
    </citation>
    <scope>NUCLEOTIDE SEQUENCE</scope>
    <source>
        <strain evidence="2">NC1722</strain>
    </source>
</reference>
<name>A0AAD7W854_9TELE</name>
<dbReference type="Proteomes" id="UP001221898">
    <property type="component" value="Unassembled WGS sequence"/>
</dbReference>
<keyword evidence="3" id="KW-1185">Reference proteome</keyword>
<gene>
    <name evidence="2" type="ORF">AAFF_G00165050</name>
</gene>
<organism evidence="2 3">
    <name type="scientific">Aldrovandia affinis</name>
    <dbReference type="NCBI Taxonomy" id="143900"/>
    <lineage>
        <taxon>Eukaryota</taxon>
        <taxon>Metazoa</taxon>
        <taxon>Chordata</taxon>
        <taxon>Craniata</taxon>
        <taxon>Vertebrata</taxon>
        <taxon>Euteleostomi</taxon>
        <taxon>Actinopterygii</taxon>
        <taxon>Neopterygii</taxon>
        <taxon>Teleostei</taxon>
        <taxon>Notacanthiformes</taxon>
        <taxon>Halosauridae</taxon>
        <taxon>Aldrovandia</taxon>
    </lineage>
</organism>
<evidence type="ECO:0000313" key="2">
    <source>
        <dbReference type="EMBL" id="KAJ8386908.1"/>
    </source>
</evidence>
<dbReference type="AlphaFoldDB" id="A0AAD7W854"/>
<proteinExistence type="predicted"/>
<accession>A0AAD7W854</accession>
<comment type="caution">
    <text evidence="2">The sequence shown here is derived from an EMBL/GenBank/DDBJ whole genome shotgun (WGS) entry which is preliminary data.</text>
</comment>
<dbReference type="EMBL" id="JAINUG010000220">
    <property type="protein sequence ID" value="KAJ8386908.1"/>
    <property type="molecule type" value="Genomic_DNA"/>
</dbReference>
<sequence length="114" mass="12600">MLKVKFTAFAAKPSNPWLLEDLPPWRTSHVYGAGLGLDSWGSEESSRRPPTEVKGPCSRNVSVRDNADHGTEPAPARTRGGICTGRARARELHLPTWLHFLLAGQIARSFNNRP</sequence>
<evidence type="ECO:0000256" key="1">
    <source>
        <dbReference type="SAM" id="MobiDB-lite"/>
    </source>
</evidence>
<protein>
    <submittedName>
        <fullName evidence="2">Uncharacterized protein</fullName>
    </submittedName>
</protein>